<evidence type="ECO:0000256" key="15">
    <source>
        <dbReference type="SAM" id="SignalP"/>
    </source>
</evidence>
<evidence type="ECO:0000256" key="5">
    <source>
        <dbReference type="ARBA" id="ARBA00022459"/>
    </source>
</evidence>
<dbReference type="RefSeq" id="XP_064708242.1">
    <property type="nucleotide sequence ID" value="XM_064855582.1"/>
</dbReference>
<comment type="similarity">
    <text evidence="4">Belongs to the KAR5 family.</text>
</comment>
<keyword evidence="9 14" id="KW-1133">Transmembrane helix</keyword>
<evidence type="ECO:0000256" key="13">
    <source>
        <dbReference type="SAM" id="MobiDB-lite"/>
    </source>
</evidence>
<evidence type="ECO:0000256" key="3">
    <source>
        <dbReference type="ARBA" id="ARBA00004586"/>
    </source>
</evidence>
<feature type="transmembrane region" description="Helical" evidence="14">
    <location>
        <begin position="498"/>
        <end position="517"/>
    </location>
</feature>
<comment type="function">
    <text evidence="1">Required for nuclear membrane fusion during karyogamy.</text>
</comment>
<evidence type="ECO:0000256" key="14">
    <source>
        <dbReference type="SAM" id="Phobius"/>
    </source>
</evidence>
<dbReference type="PANTHER" id="PTHR28012:SF1">
    <property type="entry name" value="NUCLEAR FUSION PROTEIN KAR5"/>
    <property type="match status" value="1"/>
</dbReference>
<evidence type="ECO:0000256" key="12">
    <source>
        <dbReference type="ARBA" id="ARBA00023242"/>
    </source>
</evidence>
<keyword evidence="17" id="KW-1185">Reference proteome</keyword>
<keyword evidence="8" id="KW-0256">Endoplasmic reticulum</keyword>
<keyword evidence="6 14" id="KW-0812">Transmembrane</keyword>
<evidence type="ECO:0000256" key="10">
    <source>
        <dbReference type="ARBA" id="ARBA00023136"/>
    </source>
</evidence>
<evidence type="ECO:0000256" key="1">
    <source>
        <dbReference type="ARBA" id="ARBA00003389"/>
    </source>
</evidence>
<accession>A0AAV9NJI5</accession>
<dbReference type="GO" id="GO:0048288">
    <property type="term" value="P:nuclear membrane fusion involved in karyogamy"/>
    <property type="evidence" value="ECO:0007669"/>
    <property type="project" value="InterPro"/>
</dbReference>
<proteinExistence type="inferred from homology"/>
<dbReference type="Proteomes" id="UP001358417">
    <property type="component" value="Unassembled WGS sequence"/>
</dbReference>
<reference evidence="16 17" key="1">
    <citation type="submission" date="2023-08" db="EMBL/GenBank/DDBJ databases">
        <title>Black Yeasts Isolated from many extreme environments.</title>
        <authorList>
            <person name="Coleine C."/>
            <person name="Stajich J.E."/>
            <person name="Selbmann L."/>
        </authorList>
    </citation>
    <scope>NUCLEOTIDE SEQUENCE [LARGE SCALE GENOMIC DNA]</scope>
    <source>
        <strain evidence="16 17">CCFEE 5792</strain>
    </source>
</reference>
<dbReference type="GO" id="GO:0005789">
    <property type="term" value="C:endoplasmic reticulum membrane"/>
    <property type="evidence" value="ECO:0007669"/>
    <property type="project" value="UniProtKB-SubCell"/>
</dbReference>
<comment type="subcellular location">
    <subcellularLocation>
        <location evidence="3">Endoplasmic reticulum membrane</location>
    </subcellularLocation>
    <subcellularLocation>
        <location evidence="2">Nucleus membrane</location>
    </subcellularLocation>
</comment>
<evidence type="ECO:0000313" key="16">
    <source>
        <dbReference type="EMBL" id="KAK5056526.1"/>
    </source>
</evidence>
<evidence type="ECO:0000256" key="2">
    <source>
        <dbReference type="ARBA" id="ARBA00004126"/>
    </source>
</evidence>
<keyword evidence="7 15" id="KW-0732">Signal</keyword>
<evidence type="ECO:0000256" key="7">
    <source>
        <dbReference type="ARBA" id="ARBA00022729"/>
    </source>
</evidence>
<keyword evidence="11" id="KW-0325">Glycoprotein</keyword>
<keyword evidence="12" id="KW-0539">Nucleus</keyword>
<evidence type="ECO:0000256" key="6">
    <source>
        <dbReference type="ARBA" id="ARBA00022692"/>
    </source>
</evidence>
<dbReference type="EMBL" id="JAVRRD010000007">
    <property type="protein sequence ID" value="KAK5056526.1"/>
    <property type="molecule type" value="Genomic_DNA"/>
</dbReference>
<dbReference type="InterPro" id="IPR007292">
    <property type="entry name" value="Nuclear_fusion_Kar5"/>
</dbReference>
<evidence type="ECO:0000256" key="4">
    <source>
        <dbReference type="ARBA" id="ARBA00010473"/>
    </source>
</evidence>
<comment type="caution">
    <text evidence="16">The sequence shown here is derived from an EMBL/GenBank/DDBJ whole genome shotgun (WGS) entry which is preliminary data.</text>
</comment>
<sequence length="618" mass="69859">MLPSSNPRMLGWFAITTLVVLSLVDQAQSKLLPDPGDLRWPRRRNTQFEKPELGVDLTDLLTQRDLDEDPLLEKAMQVIDSVATRSTCHQAAAAQLLVTCKAVGKDLAAEEGKHELLERAKSVYAARLSVCETGEGRAAIPAICKPILAIPRHLNREFEVVNSVSLPPCLEALMAEHYYWTSYSNSRQDANTLCQAVTLESAKLEALQSYQRLAELLPSFRNDLLSTRSQWLAFVKQQEESTRELEIMQKKNQKDAETTHKLEMKHFHSAMKLAKEELADASRLMQKSLANTGTGIDQSREAIAQVLADFRSLRRLLGEAMVSADKVNAENAAKHAAEIQSIHDLALVTSEVLQDTNVKDVMTDLNQLATHMRAELNEILDAQITQSSSMQRHLQLSEQITENQKSGLAWSEQLNGNAAHLALELNSASGLAGQMSHRLEHVNQALGRVERASSTLSTIFALVAIPSRVLDFIHLRLLGVFALPVLILYFCKPWKYSCILGTLYVFLESFMSLIHEYKSTITTICLRLWRYFLASLLFSWHFLSTTKLLTVAILVYLAVRIGSKILRERKNRIMTIPELRYAFEHQRLKRDVETEQRLRSGKRRRSSDERYRRAATVC</sequence>
<feature type="transmembrane region" description="Helical" evidence="14">
    <location>
        <begin position="472"/>
        <end position="491"/>
    </location>
</feature>
<dbReference type="GO" id="GO:0031965">
    <property type="term" value="C:nuclear membrane"/>
    <property type="evidence" value="ECO:0007669"/>
    <property type="project" value="UniProtKB-SubCell"/>
</dbReference>
<gene>
    <name evidence="16" type="ORF">LTR84_012057</name>
</gene>
<keyword evidence="5" id="KW-0415">Karyogamy</keyword>
<feature type="signal peptide" evidence="15">
    <location>
        <begin position="1"/>
        <end position="29"/>
    </location>
</feature>
<feature type="chain" id="PRO_5043395794" description="Nuclear fusion protein KAR5" evidence="15">
    <location>
        <begin position="30"/>
        <end position="618"/>
    </location>
</feature>
<evidence type="ECO:0000256" key="11">
    <source>
        <dbReference type="ARBA" id="ARBA00023180"/>
    </source>
</evidence>
<name>A0AAV9NJI5_9EURO</name>
<organism evidence="16 17">
    <name type="scientific">Exophiala bonariae</name>
    <dbReference type="NCBI Taxonomy" id="1690606"/>
    <lineage>
        <taxon>Eukaryota</taxon>
        <taxon>Fungi</taxon>
        <taxon>Dikarya</taxon>
        <taxon>Ascomycota</taxon>
        <taxon>Pezizomycotina</taxon>
        <taxon>Eurotiomycetes</taxon>
        <taxon>Chaetothyriomycetidae</taxon>
        <taxon>Chaetothyriales</taxon>
        <taxon>Herpotrichiellaceae</taxon>
        <taxon>Exophiala</taxon>
    </lineage>
</organism>
<dbReference type="PANTHER" id="PTHR28012">
    <property type="entry name" value="NUCLEAR FUSION PROTEIN KAR5"/>
    <property type="match status" value="1"/>
</dbReference>
<evidence type="ECO:0000256" key="8">
    <source>
        <dbReference type="ARBA" id="ARBA00022824"/>
    </source>
</evidence>
<feature type="transmembrane region" description="Helical" evidence="14">
    <location>
        <begin position="537"/>
        <end position="559"/>
    </location>
</feature>
<evidence type="ECO:0000313" key="17">
    <source>
        <dbReference type="Proteomes" id="UP001358417"/>
    </source>
</evidence>
<dbReference type="GO" id="GO:0000742">
    <property type="term" value="P:karyogamy involved in conjugation with cellular fusion"/>
    <property type="evidence" value="ECO:0007669"/>
    <property type="project" value="InterPro"/>
</dbReference>
<dbReference type="AlphaFoldDB" id="A0AAV9NJI5"/>
<feature type="region of interest" description="Disordered" evidence="13">
    <location>
        <begin position="594"/>
        <end position="618"/>
    </location>
</feature>
<evidence type="ECO:0000256" key="9">
    <source>
        <dbReference type="ARBA" id="ARBA00022989"/>
    </source>
</evidence>
<keyword evidence="10 14" id="KW-0472">Membrane</keyword>
<dbReference type="GeneID" id="89980204"/>
<protein>
    <recommendedName>
        <fullName evidence="18">Nuclear fusion protein KAR5</fullName>
    </recommendedName>
</protein>
<evidence type="ECO:0008006" key="18">
    <source>
        <dbReference type="Google" id="ProtNLM"/>
    </source>
</evidence>